<evidence type="ECO:0000313" key="2">
    <source>
        <dbReference type="Proteomes" id="UP000298030"/>
    </source>
</evidence>
<protein>
    <submittedName>
        <fullName evidence="1">Uncharacterized protein</fullName>
    </submittedName>
</protein>
<proteinExistence type="predicted"/>
<keyword evidence="2" id="KW-1185">Reference proteome</keyword>
<dbReference type="Proteomes" id="UP000298030">
    <property type="component" value="Unassembled WGS sequence"/>
</dbReference>
<name>A0A4Y7TU87_COPMI</name>
<sequence length="250" mass="28208">MDKPSPKRAWALNTMMSILESCLQPHLRMPVTFALHLPQPMASAHRHPTPTVDPVACPGSNHRTNLAEGVDAIRLLMQFTHRVPSPDLYSTPRDTVFGVANAAEKYKVYSAMAVANACIRSRVAEFPVQALGYAAKYNYETLMDGAAPMTFESAIGKMTQDLPDEKISHAWVVWKMMHLEGLTQVLNRREDPTSNSPPRWIEVQGECPSWAAPKSSRLSLFPSLGFHEMTWSRWSNRRFKARFTLSQVWV</sequence>
<comment type="caution">
    <text evidence="1">The sequence shown here is derived from an EMBL/GenBank/DDBJ whole genome shotgun (WGS) entry which is preliminary data.</text>
</comment>
<dbReference type="STRING" id="71717.A0A4Y7TU87"/>
<dbReference type="EMBL" id="QPFP01000003">
    <property type="protein sequence ID" value="TEB37745.1"/>
    <property type="molecule type" value="Genomic_DNA"/>
</dbReference>
<dbReference type="OrthoDB" id="3057577at2759"/>
<gene>
    <name evidence="1" type="ORF">FA13DRAFT_1867492</name>
</gene>
<evidence type="ECO:0000313" key="1">
    <source>
        <dbReference type="EMBL" id="TEB37745.1"/>
    </source>
</evidence>
<organism evidence="1 2">
    <name type="scientific">Coprinellus micaceus</name>
    <name type="common">Glistening ink-cap mushroom</name>
    <name type="synonym">Coprinus micaceus</name>
    <dbReference type="NCBI Taxonomy" id="71717"/>
    <lineage>
        <taxon>Eukaryota</taxon>
        <taxon>Fungi</taxon>
        <taxon>Dikarya</taxon>
        <taxon>Basidiomycota</taxon>
        <taxon>Agaricomycotina</taxon>
        <taxon>Agaricomycetes</taxon>
        <taxon>Agaricomycetidae</taxon>
        <taxon>Agaricales</taxon>
        <taxon>Agaricineae</taxon>
        <taxon>Psathyrellaceae</taxon>
        <taxon>Coprinellus</taxon>
    </lineage>
</organism>
<reference evidence="1 2" key="1">
    <citation type="journal article" date="2019" name="Nat. Ecol. Evol.">
        <title>Megaphylogeny resolves global patterns of mushroom evolution.</title>
        <authorList>
            <person name="Varga T."/>
            <person name="Krizsan K."/>
            <person name="Foldi C."/>
            <person name="Dima B."/>
            <person name="Sanchez-Garcia M."/>
            <person name="Sanchez-Ramirez S."/>
            <person name="Szollosi G.J."/>
            <person name="Szarkandi J.G."/>
            <person name="Papp V."/>
            <person name="Albert L."/>
            <person name="Andreopoulos W."/>
            <person name="Angelini C."/>
            <person name="Antonin V."/>
            <person name="Barry K.W."/>
            <person name="Bougher N.L."/>
            <person name="Buchanan P."/>
            <person name="Buyck B."/>
            <person name="Bense V."/>
            <person name="Catcheside P."/>
            <person name="Chovatia M."/>
            <person name="Cooper J."/>
            <person name="Damon W."/>
            <person name="Desjardin D."/>
            <person name="Finy P."/>
            <person name="Geml J."/>
            <person name="Haridas S."/>
            <person name="Hughes K."/>
            <person name="Justo A."/>
            <person name="Karasinski D."/>
            <person name="Kautmanova I."/>
            <person name="Kiss B."/>
            <person name="Kocsube S."/>
            <person name="Kotiranta H."/>
            <person name="LaButti K.M."/>
            <person name="Lechner B.E."/>
            <person name="Liimatainen K."/>
            <person name="Lipzen A."/>
            <person name="Lukacs Z."/>
            <person name="Mihaltcheva S."/>
            <person name="Morgado L.N."/>
            <person name="Niskanen T."/>
            <person name="Noordeloos M.E."/>
            <person name="Ohm R.A."/>
            <person name="Ortiz-Santana B."/>
            <person name="Ovrebo C."/>
            <person name="Racz N."/>
            <person name="Riley R."/>
            <person name="Savchenko A."/>
            <person name="Shiryaev A."/>
            <person name="Soop K."/>
            <person name="Spirin V."/>
            <person name="Szebenyi C."/>
            <person name="Tomsovsky M."/>
            <person name="Tulloss R.E."/>
            <person name="Uehling J."/>
            <person name="Grigoriev I.V."/>
            <person name="Vagvolgyi C."/>
            <person name="Papp T."/>
            <person name="Martin F.M."/>
            <person name="Miettinen O."/>
            <person name="Hibbett D.S."/>
            <person name="Nagy L.G."/>
        </authorList>
    </citation>
    <scope>NUCLEOTIDE SEQUENCE [LARGE SCALE GENOMIC DNA]</scope>
    <source>
        <strain evidence="1 2">FP101781</strain>
    </source>
</reference>
<dbReference type="AlphaFoldDB" id="A0A4Y7TU87"/>
<accession>A0A4Y7TU87</accession>